<dbReference type="EMBL" id="WWBZ02000051">
    <property type="protein sequence ID" value="KAF4304280.1"/>
    <property type="molecule type" value="Genomic_DNA"/>
</dbReference>
<evidence type="ECO:0000256" key="1">
    <source>
        <dbReference type="SAM" id="MobiDB-lite"/>
    </source>
</evidence>
<organism evidence="2 3">
    <name type="scientific">Botryosphaeria dothidea</name>
    <dbReference type="NCBI Taxonomy" id="55169"/>
    <lineage>
        <taxon>Eukaryota</taxon>
        <taxon>Fungi</taxon>
        <taxon>Dikarya</taxon>
        <taxon>Ascomycota</taxon>
        <taxon>Pezizomycotina</taxon>
        <taxon>Dothideomycetes</taxon>
        <taxon>Dothideomycetes incertae sedis</taxon>
        <taxon>Botryosphaeriales</taxon>
        <taxon>Botryosphaeriaceae</taxon>
        <taxon>Botryosphaeria</taxon>
    </lineage>
</organism>
<reference evidence="2" key="1">
    <citation type="submission" date="2020-04" db="EMBL/GenBank/DDBJ databases">
        <title>Genome Assembly and Annotation of Botryosphaeria dothidea sdau 11-99, a Latent Pathogen of Apple Fruit Ring Rot in China.</title>
        <authorList>
            <person name="Yu C."/>
            <person name="Diao Y."/>
            <person name="Lu Q."/>
            <person name="Zhao J."/>
            <person name="Cui S."/>
            <person name="Peng C."/>
            <person name="He B."/>
            <person name="Liu H."/>
        </authorList>
    </citation>
    <scope>NUCLEOTIDE SEQUENCE [LARGE SCALE GENOMIC DNA]</scope>
    <source>
        <strain evidence="2">Sdau11-99</strain>
    </source>
</reference>
<comment type="caution">
    <text evidence="2">The sequence shown here is derived from an EMBL/GenBank/DDBJ whole genome shotgun (WGS) entry which is preliminary data.</text>
</comment>
<dbReference type="AlphaFoldDB" id="A0A8H4IML5"/>
<gene>
    <name evidence="2" type="ORF">GTA08_BOTSDO08465</name>
</gene>
<sequence length="197" mass="21768">MTVSRRDRSEMFDSSARKLSAHLELTKTPRTKTPPRPLTPPPPATPVPAPRSPQTPLLSPAGAAALPSPPPAPKKQRPGSKIQNKAGINPIFFTWGSSPTEARKSTPQKRKRAGATSADEQPKTPEKQMRSFGSDEQITSDRVKARYGSPMHSPGVPRILWPREEESGGDSGEEWETEDEYPENDRTKRRRAEEPSD</sequence>
<feature type="region of interest" description="Disordered" evidence="1">
    <location>
        <begin position="1"/>
        <end position="197"/>
    </location>
</feature>
<keyword evidence="3" id="KW-1185">Reference proteome</keyword>
<name>A0A8H4IML5_9PEZI</name>
<feature type="compositionally biased region" description="Acidic residues" evidence="1">
    <location>
        <begin position="167"/>
        <end position="182"/>
    </location>
</feature>
<accession>A0A8H4IML5</accession>
<protein>
    <submittedName>
        <fullName evidence="2">Uncharacterized protein</fullName>
    </submittedName>
</protein>
<feature type="compositionally biased region" description="Pro residues" evidence="1">
    <location>
        <begin position="32"/>
        <end position="53"/>
    </location>
</feature>
<feature type="compositionally biased region" description="Basic and acidic residues" evidence="1">
    <location>
        <begin position="120"/>
        <end position="129"/>
    </location>
</feature>
<evidence type="ECO:0000313" key="3">
    <source>
        <dbReference type="Proteomes" id="UP000572817"/>
    </source>
</evidence>
<feature type="compositionally biased region" description="Low complexity" evidence="1">
    <location>
        <begin position="56"/>
        <end position="66"/>
    </location>
</feature>
<dbReference type="Proteomes" id="UP000572817">
    <property type="component" value="Unassembled WGS sequence"/>
</dbReference>
<feature type="compositionally biased region" description="Basic and acidic residues" evidence="1">
    <location>
        <begin position="183"/>
        <end position="197"/>
    </location>
</feature>
<evidence type="ECO:0000313" key="2">
    <source>
        <dbReference type="EMBL" id="KAF4304280.1"/>
    </source>
</evidence>
<feature type="compositionally biased region" description="Basic and acidic residues" evidence="1">
    <location>
        <begin position="1"/>
        <end position="11"/>
    </location>
</feature>
<proteinExistence type="predicted"/>